<evidence type="ECO:0000313" key="3">
    <source>
        <dbReference type="Proteomes" id="UP001152747"/>
    </source>
</evidence>
<evidence type="ECO:0000313" key="2">
    <source>
        <dbReference type="EMBL" id="CAI5454576.1"/>
    </source>
</evidence>
<dbReference type="OrthoDB" id="5783316at2759"/>
<dbReference type="Proteomes" id="UP001152747">
    <property type="component" value="Unassembled WGS sequence"/>
</dbReference>
<keyword evidence="1" id="KW-1133">Transmembrane helix</keyword>
<gene>
    <name evidence="2" type="ORF">CAMP_LOCUS17213</name>
</gene>
<protein>
    <submittedName>
        <fullName evidence="2">Uncharacterized protein</fullName>
    </submittedName>
</protein>
<dbReference type="EMBL" id="CANHGI010000006">
    <property type="protein sequence ID" value="CAI5454576.1"/>
    <property type="molecule type" value="Genomic_DNA"/>
</dbReference>
<dbReference type="AlphaFoldDB" id="A0A9P1J0Y6"/>
<proteinExistence type="predicted"/>
<keyword evidence="1" id="KW-0472">Membrane</keyword>
<reference evidence="2" key="1">
    <citation type="submission" date="2022-11" db="EMBL/GenBank/DDBJ databases">
        <authorList>
            <person name="Kikuchi T."/>
        </authorList>
    </citation>
    <scope>NUCLEOTIDE SEQUENCE</scope>
    <source>
        <strain evidence="2">PS1010</strain>
    </source>
</reference>
<evidence type="ECO:0000256" key="1">
    <source>
        <dbReference type="SAM" id="Phobius"/>
    </source>
</evidence>
<keyword evidence="3" id="KW-1185">Reference proteome</keyword>
<feature type="transmembrane region" description="Helical" evidence="1">
    <location>
        <begin position="7"/>
        <end position="40"/>
    </location>
</feature>
<sequence length="131" mass="15269">MAESAEFIVLCGLFFAFWFTIHHPFLIGSIIIILLAYWIYNSPETQKTIIDVASKTFENTRNQIQTNREESEMTRSGIERARKQYMEHCNSFNSSSNPPDTESKSNSSLLFTYQVPILTNYYESIIQFFTQ</sequence>
<accession>A0A9P1J0Y6</accession>
<keyword evidence="1" id="KW-0812">Transmembrane</keyword>
<comment type="caution">
    <text evidence="2">The sequence shown here is derived from an EMBL/GenBank/DDBJ whole genome shotgun (WGS) entry which is preliminary data.</text>
</comment>
<name>A0A9P1J0Y6_9PELO</name>
<organism evidence="2 3">
    <name type="scientific">Caenorhabditis angaria</name>
    <dbReference type="NCBI Taxonomy" id="860376"/>
    <lineage>
        <taxon>Eukaryota</taxon>
        <taxon>Metazoa</taxon>
        <taxon>Ecdysozoa</taxon>
        <taxon>Nematoda</taxon>
        <taxon>Chromadorea</taxon>
        <taxon>Rhabditida</taxon>
        <taxon>Rhabditina</taxon>
        <taxon>Rhabditomorpha</taxon>
        <taxon>Rhabditoidea</taxon>
        <taxon>Rhabditidae</taxon>
        <taxon>Peloderinae</taxon>
        <taxon>Caenorhabditis</taxon>
    </lineage>
</organism>